<feature type="compositionally biased region" description="Low complexity" evidence="1">
    <location>
        <begin position="62"/>
        <end position="76"/>
    </location>
</feature>
<keyword evidence="2" id="KW-0812">Transmembrane</keyword>
<accession>A0ABQ7J3T3</accession>
<reference evidence="3 4" key="1">
    <citation type="journal article" date="2020" name="bioRxiv">
        <title>Metabolic contributions of an alphaproteobacterial endosymbiont in the apicomplexan Cardiosporidium cionae.</title>
        <authorList>
            <person name="Hunter E.S."/>
            <person name="Paight C.J."/>
            <person name="Lane C.E."/>
        </authorList>
    </citation>
    <scope>NUCLEOTIDE SEQUENCE [LARGE SCALE GENOMIC DNA]</scope>
    <source>
        <strain evidence="3">ESH_2018</strain>
    </source>
</reference>
<feature type="transmembrane region" description="Helical" evidence="2">
    <location>
        <begin position="412"/>
        <end position="432"/>
    </location>
</feature>
<keyword evidence="2" id="KW-0472">Membrane</keyword>
<keyword evidence="2" id="KW-1133">Transmembrane helix</keyword>
<proteinExistence type="predicted"/>
<feature type="non-terminal residue" evidence="3">
    <location>
        <position position="469"/>
    </location>
</feature>
<gene>
    <name evidence="3" type="ORF">IE077_000295</name>
</gene>
<feature type="transmembrane region" description="Helical" evidence="2">
    <location>
        <begin position="291"/>
        <end position="311"/>
    </location>
</feature>
<comment type="caution">
    <text evidence="3">The sequence shown here is derived from an EMBL/GenBank/DDBJ whole genome shotgun (WGS) entry which is preliminary data.</text>
</comment>
<feature type="region of interest" description="Disordered" evidence="1">
    <location>
        <begin position="61"/>
        <end position="80"/>
    </location>
</feature>
<evidence type="ECO:0000256" key="1">
    <source>
        <dbReference type="SAM" id="MobiDB-lite"/>
    </source>
</evidence>
<dbReference type="Proteomes" id="UP000823046">
    <property type="component" value="Unassembled WGS sequence"/>
</dbReference>
<feature type="transmembrane region" description="Helical" evidence="2">
    <location>
        <begin position="258"/>
        <end position="279"/>
    </location>
</feature>
<feature type="transmembrane region" description="Helical" evidence="2">
    <location>
        <begin position="323"/>
        <end position="340"/>
    </location>
</feature>
<keyword evidence="4" id="KW-1185">Reference proteome</keyword>
<evidence type="ECO:0000313" key="3">
    <source>
        <dbReference type="EMBL" id="KAF8817756.1"/>
    </source>
</evidence>
<evidence type="ECO:0000313" key="4">
    <source>
        <dbReference type="Proteomes" id="UP000823046"/>
    </source>
</evidence>
<sequence>MHAFAPTLSRDDHCASTWSIGGKKDTAEDIQSPSIDATSDALSMNPPLSPQSTVMAWQSATPLHPSSLPPASSLPSGKISKEKFSGNMRFSIPLQKKNARFPRSFSFLRPAHMDASTLHKGKKSLKPKQSGTLTSPLFRRSQMKLSSHTPSSSCESTVSHHLRSKWNSKKNWKSIVLNLRPYKDENLLKEASMSVFSDNSPRSHSALTPSSHSPLHFDAPFQAAPLWRLLAPFSLRFKRGKMESMFAEFVQAQISKNLWWSLFVLSFCVMAEYFLTAISTKEFKPFYQPAHFLYTLGALIIVIGGLMISLLSRHHFFEPYLEACVAIFGTVFAALMVFTSDHYRVASILGFDAATAWGRISFSDAPLLLGLNAILWAIAIFIPVRSVCLWPVCLSAVISYQFATFVCGGPDGLRPSLLNILLLILLSYLALIGRRALEAQLRLQFVEVHRTAYKIESLEQKVCPHTHKR</sequence>
<evidence type="ECO:0000256" key="2">
    <source>
        <dbReference type="SAM" id="Phobius"/>
    </source>
</evidence>
<organism evidence="3 4">
    <name type="scientific">Cardiosporidium cionae</name>
    <dbReference type="NCBI Taxonomy" id="476202"/>
    <lineage>
        <taxon>Eukaryota</taxon>
        <taxon>Sar</taxon>
        <taxon>Alveolata</taxon>
        <taxon>Apicomplexa</taxon>
        <taxon>Aconoidasida</taxon>
        <taxon>Nephromycida</taxon>
        <taxon>Cardiosporidium</taxon>
    </lineage>
</organism>
<dbReference type="EMBL" id="JADAQX010001538">
    <property type="protein sequence ID" value="KAF8817756.1"/>
    <property type="molecule type" value="Genomic_DNA"/>
</dbReference>
<feature type="transmembrane region" description="Helical" evidence="2">
    <location>
        <begin position="360"/>
        <end position="381"/>
    </location>
</feature>
<protein>
    <submittedName>
        <fullName evidence="3">3'5'-cyclic nucleotide phosphodiesterase domain-containing protein</fullName>
    </submittedName>
</protein>
<name>A0ABQ7J3T3_9APIC</name>
<feature type="transmembrane region" description="Helical" evidence="2">
    <location>
        <begin position="388"/>
        <end position="406"/>
    </location>
</feature>
<feature type="region of interest" description="Disordered" evidence="1">
    <location>
        <begin position="116"/>
        <end position="137"/>
    </location>
</feature>